<feature type="transmembrane region" description="Helical" evidence="1">
    <location>
        <begin position="12"/>
        <end position="30"/>
    </location>
</feature>
<sequence>MKLSNRYAREIVAVLLVKLVLIVIIKLVWFSGPHDVTDEAVAARLAASPDAPSVERKMHD</sequence>
<dbReference type="RefSeq" id="WP_230370199.1">
    <property type="nucleotide sequence ID" value="NZ_WLYX01000001.1"/>
</dbReference>
<organism evidence="2 3">
    <name type="scientific">Paludibacterium denitrificans</name>
    <dbReference type="NCBI Taxonomy" id="2675226"/>
    <lineage>
        <taxon>Bacteria</taxon>
        <taxon>Pseudomonadati</taxon>
        <taxon>Pseudomonadota</taxon>
        <taxon>Betaproteobacteria</taxon>
        <taxon>Neisseriales</taxon>
        <taxon>Chromobacteriaceae</taxon>
        <taxon>Paludibacterium</taxon>
    </lineage>
</organism>
<proteinExistence type="predicted"/>
<reference evidence="2 3" key="1">
    <citation type="submission" date="2019-11" db="EMBL/GenBank/DDBJ databases">
        <title>Draft genome sequence of Paludibacterium sp. dN18-1.</title>
        <authorList>
            <person name="Im W.-T."/>
        </authorList>
    </citation>
    <scope>NUCLEOTIDE SEQUENCE [LARGE SCALE GENOMIC DNA]</scope>
    <source>
        <strain evidence="3">dN 18-1</strain>
    </source>
</reference>
<keyword evidence="1" id="KW-0812">Transmembrane</keyword>
<name>A0A844GDD5_9NEIS</name>
<protein>
    <submittedName>
        <fullName evidence="2">Uncharacterized protein</fullName>
    </submittedName>
</protein>
<dbReference type="AlphaFoldDB" id="A0A844GDD5"/>
<keyword evidence="3" id="KW-1185">Reference proteome</keyword>
<dbReference type="Proteomes" id="UP000446658">
    <property type="component" value="Unassembled WGS sequence"/>
</dbReference>
<evidence type="ECO:0000313" key="2">
    <source>
        <dbReference type="EMBL" id="MTD33340.1"/>
    </source>
</evidence>
<evidence type="ECO:0000313" key="3">
    <source>
        <dbReference type="Proteomes" id="UP000446658"/>
    </source>
</evidence>
<comment type="caution">
    <text evidence="2">The sequence shown here is derived from an EMBL/GenBank/DDBJ whole genome shotgun (WGS) entry which is preliminary data.</text>
</comment>
<dbReference type="EMBL" id="WLYX01000001">
    <property type="protein sequence ID" value="MTD33340.1"/>
    <property type="molecule type" value="Genomic_DNA"/>
</dbReference>
<gene>
    <name evidence="2" type="ORF">GKE73_10010</name>
</gene>
<evidence type="ECO:0000256" key="1">
    <source>
        <dbReference type="SAM" id="Phobius"/>
    </source>
</evidence>
<dbReference type="NCBIfam" id="NF045611">
    <property type="entry name" value="small_CydP"/>
    <property type="match status" value="1"/>
</dbReference>
<keyword evidence="1" id="KW-1133">Transmembrane helix</keyword>
<accession>A0A844GDD5</accession>
<keyword evidence="1" id="KW-0472">Membrane</keyword>
<dbReference type="InterPro" id="IPR054636">
    <property type="entry name" value="CydP"/>
</dbReference>